<dbReference type="SUPFAM" id="SSF75138">
    <property type="entry name" value="HprK N-terminal domain-like"/>
    <property type="match status" value="2"/>
</dbReference>
<dbReference type="GO" id="GO:0000155">
    <property type="term" value="F:phosphorelay sensor kinase activity"/>
    <property type="evidence" value="ECO:0007669"/>
    <property type="project" value="InterPro"/>
</dbReference>
<dbReference type="SUPFAM" id="SSF53795">
    <property type="entry name" value="PEP carboxykinase-like"/>
    <property type="match status" value="2"/>
</dbReference>
<dbReference type="InterPro" id="IPR027417">
    <property type="entry name" value="P-loop_NTPase"/>
</dbReference>
<evidence type="ECO:0000256" key="6">
    <source>
        <dbReference type="ARBA" id="ARBA00022777"/>
    </source>
</evidence>
<dbReference type="CDD" id="cd01918">
    <property type="entry name" value="HprK_C"/>
    <property type="match status" value="2"/>
</dbReference>
<dbReference type="PANTHER" id="PTHR30305:SF1">
    <property type="entry name" value="HPR KINASE_PHOSPHORYLASE"/>
    <property type="match status" value="1"/>
</dbReference>
<feature type="domain" description="HPr(Ser) kinase/phosphorylase N-terminal" evidence="10">
    <location>
        <begin position="7"/>
        <end position="132"/>
    </location>
</feature>
<evidence type="ECO:0000313" key="13">
    <source>
        <dbReference type="Proteomes" id="UP000031184"/>
    </source>
</evidence>
<dbReference type="InterPro" id="IPR011104">
    <property type="entry name" value="Hpr_kin/Pase_C"/>
</dbReference>
<evidence type="ECO:0000256" key="9">
    <source>
        <dbReference type="ARBA" id="ARBA00047657"/>
    </source>
</evidence>
<sequence>MESYRSISIREISEAMNLTILNEGNLDLRVFRPNIYQVGYELTGFLATGSEELTDYINVYGQEESYYLEKLPSAMKEEIVSKYFSLPFPALVISSAAIVSEEVLAIAKKYNKNVLRSQYLISETIRELKFYLLRQLWIEEVYKDYALMEIHGIGVLLAGYDDAKIGSMIELVGRGHRLITDKNVLIRRLGENDVEGMNMLEKTTEKDHFFIENHRGRKIDVTSHFGVKSTRKKKKINIVIYLEEWDEKKFYDRLGLDIEYEIFVEEKIQKITLPVRKGRNLAVIIETAALNYRLRRMGLNSAEYFLSQSQKVIKENQEKRGLKMGNKTMVMPVRKLKNEFDLKVIYGEDLIDSTYVETTNVFRPSLALAGHYELYQNLENRGVQVFSPVEFKFLESLSEEDRIDNLKRYLSYDFPMIVLTTGLHAPEYFMRLVKESKHILCRSPFRKPSQLIANFNNYLETYFAPTLSLHGVFVELYGFGVLLLGKSGIGKSETALELIHRGHRLVADDFVKFSESPTGDIIGKSARIPYFMEIRGLGIIDIKTLYGMGAVRIAKRLDLIIELKEQDEDSYITSVGEQVEKQEILGKSFQKETIYISSGRNAAVMVEILVMNTMAKILGYNAEKSFDFGMKQLNSED</sequence>
<comment type="catalytic activity">
    <reaction evidence="1">
        <text>[HPr protein]-L-serine + ATP = [HPr protein]-O-phospho-L-serine + ADP + H(+)</text>
        <dbReference type="Rhea" id="RHEA:46600"/>
        <dbReference type="Rhea" id="RHEA-COMP:11602"/>
        <dbReference type="Rhea" id="RHEA-COMP:11603"/>
        <dbReference type="ChEBI" id="CHEBI:15378"/>
        <dbReference type="ChEBI" id="CHEBI:29999"/>
        <dbReference type="ChEBI" id="CHEBI:30616"/>
        <dbReference type="ChEBI" id="CHEBI:83421"/>
        <dbReference type="ChEBI" id="CHEBI:456216"/>
    </reaction>
</comment>
<keyword evidence="4" id="KW-0808">Transferase</keyword>
<dbReference type="GO" id="GO:0004674">
    <property type="term" value="F:protein serine/threonine kinase activity"/>
    <property type="evidence" value="ECO:0007669"/>
    <property type="project" value="UniProtKB-KW"/>
</dbReference>
<keyword evidence="3" id="KW-0723">Serine/threonine-protein kinase</keyword>
<reference evidence="12 13" key="1">
    <citation type="submission" date="2013-08" db="EMBL/GenBank/DDBJ databases">
        <title>An opportunistic ruminal bacterium that causes liver abscesses in cattle.</title>
        <authorList>
            <person name="Benahmed F.H."/>
            <person name="Rasmussen M."/>
            <person name="Harbottle H."/>
            <person name="Soppet D."/>
            <person name="Nagaraja T.G."/>
            <person name="Davidson M."/>
        </authorList>
    </citation>
    <scope>NUCLEOTIDE SEQUENCE [LARGE SCALE GENOMIC DNA]</scope>
    <source>
        <strain evidence="12 13">B35</strain>
    </source>
</reference>
<dbReference type="SMR" id="A0A017H2P5"/>
<dbReference type="RefSeq" id="WP_005958193.1">
    <property type="nucleotide sequence ID" value="NZ_AOJP01000016.1"/>
</dbReference>
<evidence type="ECO:0000259" key="11">
    <source>
        <dbReference type="Pfam" id="PF07475"/>
    </source>
</evidence>
<dbReference type="Gene3D" id="3.40.50.300">
    <property type="entry name" value="P-loop containing nucleotide triphosphate hydrolases"/>
    <property type="match status" value="2"/>
</dbReference>
<dbReference type="InterPro" id="IPR028979">
    <property type="entry name" value="Ser_kin/Pase_Hpr-like_N_sf"/>
</dbReference>
<keyword evidence="6 12" id="KW-0418">Kinase</keyword>
<dbReference type="InterPro" id="IPR003755">
    <property type="entry name" value="HPr(Ser)_kin/Pase"/>
</dbReference>
<keyword evidence="8" id="KW-0511">Multifunctional enzyme</keyword>
<evidence type="ECO:0000313" key="12">
    <source>
        <dbReference type="EMBL" id="KID50349.1"/>
    </source>
</evidence>
<keyword evidence="7" id="KW-0067">ATP-binding</keyword>
<evidence type="ECO:0000256" key="2">
    <source>
        <dbReference type="ARBA" id="ARBA00006883"/>
    </source>
</evidence>
<name>A0A017H2P5_9FUSO</name>
<evidence type="ECO:0000256" key="5">
    <source>
        <dbReference type="ARBA" id="ARBA00022741"/>
    </source>
</evidence>
<feature type="domain" description="HPr kinase/phosphorylase C-terminal" evidence="11">
    <location>
        <begin position="463"/>
        <end position="626"/>
    </location>
</feature>
<dbReference type="EMBL" id="AUZI01000004">
    <property type="protein sequence ID" value="KID50349.1"/>
    <property type="molecule type" value="Genomic_DNA"/>
</dbReference>
<feature type="domain" description="HPr(Ser) kinase/phosphorylase N-terminal" evidence="10">
    <location>
        <begin position="333"/>
        <end position="459"/>
    </location>
</feature>
<dbReference type="InterPro" id="IPR011126">
    <property type="entry name" value="Hpr_kin/Pase_Hpr_N"/>
</dbReference>
<evidence type="ECO:0000256" key="8">
    <source>
        <dbReference type="ARBA" id="ARBA00023268"/>
    </source>
</evidence>
<comment type="catalytic activity">
    <reaction evidence="9">
        <text>[HPr protein]-O-phospho-L-serine + phosphate + H(+) = [HPr protein]-L-serine + diphosphate</text>
        <dbReference type="Rhea" id="RHEA:46604"/>
        <dbReference type="Rhea" id="RHEA-COMP:11602"/>
        <dbReference type="Rhea" id="RHEA-COMP:11603"/>
        <dbReference type="ChEBI" id="CHEBI:15378"/>
        <dbReference type="ChEBI" id="CHEBI:29999"/>
        <dbReference type="ChEBI" id="CHEBI:33019"/>
        <dbReference type="ChEBI" id="CHEBI:43474"/>
        <dbReference type="ChEBI" id="CHEBI:83421"/>
    </reaction>
</comment>
<protein>
    <submittedName>
        <fullName evidence="12">HPr kinase</fullName>
    </submittedName>
</protein>
<dbReference type="PATRIC" id="fig|1226633.4.peg.46"/>
<dbReference type="Proteomes" id="UP000031184">
    <property type="component" value="Unassembled WGS sequence"/>
</dbReference>
<dbReference type="Pfam" id="PF07475">
    <property type="entry name" value="Hpr_kinase_C"/>
    <property type="match status" value="2"/>
</dbReference>
<dbReference type="AlphaFoldDB" id="A0A017H2P5"/>
<comment type="similarity">
    <text evidence="2">Belongs to the HPrK/P family.</text>
</comment>
<dbReference type="Pfam" id="PF02603">
    <property type="entry name" value="Hpr_kinase_N"/>
    <property type="match status" value="2"/>
</dbReference>
<dbReference type="NCBIfam" id="TIGR00679">
    <property type="entry name" value="hpr-ser"/>
    <property type="match status" value="1"/>
</dbReference>
<organism evidence="12 13">
    <name type="scientific">Fusobacterium necrophorum subsp. funduliforme B35</name>
    <dbReference type="NCBI Taxonomy" id="1226633"/>
    <lineage>
        <taxon>Bacteria</taxon>
        <taxon>Fusobacteriati</taxon>
        <taxon>Fusobacteriota</taxon>
        <taxon>Fusobacteriia</taxon>
        <taxon>Fusobacteriales</taxon>
        <taxon>Fusobacteriaceae</taxon>
        <taxon>Fusobacterium</taxon>
    </lineage>
</organism>
<evidence type="ECO:0000256" key="4">
    <source>
        <dbReference type="ARBA" id="ARBA00022679"/>
    </source>
</evidence>
<feature type="domain" description="HPr kinase/phosphorylase C-terminal" evidence="11">
    <location>
        <begin position="146"/>
        <end position="307"/>
    </location>
</feature>
<proteinExistence type="inferred from homology"/>
<comment type="caution">
    <text evidence="12">The sequence shown here is derived from an EMBL/GenBank/DDBJ whole genome shotgun (WGS) entry which is preliminary data.</text>
</comment>
<evidence type="ECO:0000256" key="7">
    <source>
        <dbReference type="ARBA" id="ARBA00022840"/>
    </source>
</evidence>
<evidence type="ECO:0000256" key="1">
    <source>
        <dbReference type="ARBA" id="ARBA00001120"/>
    </source>
</evidence>
<evidence type="ECO:0000256" key="3">
    <source>
        <dbReference type="ARBA" id="ARBA00022527"/>
    </source>
</evidence>
<keyword evidence="5" id="KW-0547">Nucleotide-binding</keyword>
<gene>
    <name evidence="12" type="ORF">C095_00265</name>
</gene>
<evidence type="ECO:0000259" key="10">
    <source>
        <dbReference type="Pfam" id="PF02603"/>
    </source>
</evidence>
<dbReference type="PANTHER" id="PTHR30305">
    <property type="entry name" value="PROTEIN YJDM-RELATED"/>
    <property type="match status" value="1"/>
</dbReference>
<dbReference type="GO" id="GO:0006109">
    <property type="term" value="P:regulation of carbohydrate metabolic process"/>
    <property type="evidence" value="ECO:0007669"/>
    <property type="project" value="InterPro"/>
</dbReference>
<accession>A0A017H2P5</accession>
<dbReference type="GO" id="GO:0005524">
    <property type="term" value="F:ATP binding"/>
    <property type="evidence" value="ECO:0007669"/>
    <property type="project" value="UniProtKB-KW"/>
</dbReference>
<dbReference type="OrthoDB" id="9778803at2"/>
<dbReference type="Gene3D" id="3.40.1390.20">
    <property type="entry name" value="HprK N-terminal domain-like"/>
    <property type="match status" value="2"/>
</dbReference>